<dbReference type="Proteomes" id="UP000256220">
    <property type="component" value="Unassembled WGS sequence"/>
</dbReference>
<dbReference type="PANTHER" id="PTHR28047">
    <property type="entry name" value="PROTEIN DCG1"/>
    <property type="match status" value="1"/>
</dbReference>
<evidence type="ECO:0000256" key="2">
    <source>
        <dbReference type="ARBA" id="ARBA00051635"/>
    </source>
</evidence>
<comment type="caution">
    <text evidence="7">The sequence shown here is derived from an EMBL/GenBank/DDBJ whole genome shotgun (WGS) entry which is preliminary data.</text>
</comment>
<organism evidence="7 8">
    <name type="scientific">Amycolatopsis lurida NRRL 2430</name>
    <dbReference type="NCBI Taxonomy" id="1460371"/>
    <lineage>
        <taxon>Bacteria</taxon>
        <taxon>Bacillati</taxon>
        <taxon>Actinomycetota</taxon>
        <taxon>Actinomycetes</taxon>
        <taxon>Pseudonocardiales</taxon>
        <taxon>Pseudonocardiaceae</taxon>
        <taxon>Amycolatopsis</taxon>
    </lineage>
</organism>
<evidence type="ECO:0000256" key="1">
    <source>
        <dbReference type="ARBA" id="ARBA00038414"/>
    </source>
</evidence>
<evidence type="ECO:0000256" key="6">
    <source>
        <dbReference type="SAM" id="MobiDB-lite"/>
    </source>
</evidence>
<dbReference type="Pfam" id="PF01177">
    <property type="entry name" value="Asp_Glu_race"/>
    <property type="match status" value="1"/>
</dbReference>
<sequence>MRILVTNCNTTEAMTKEIEAGARAAASPGTEILARTPLWGPESAEGWLDSFLSAAAVLDLLHGLDEPFDALVMAGFGEHGREGARELLDVPVVDITEAAAHLACLLGRRYGVVTTLDRTCGLIEDSLHGAGVAQNCVGVLGAGLGVLELSDDRRTESALLTAGRRARDAGAEVLVLGCAGMTGLDRRISAMLDIPVIDGVAAAVRLAESLVALDLKTSRAGSYARPLPKTRLWPRNSSSTCDAHDRK</sequence>
<reference evidence="7 8" key="1">
    <citation type="journal article" date="2014" name="Genome Announc.">
        <title>Draft Genome Sequence of Amycolatopsis lurida NRRL 2430, Producer of the Glycopeptide Family Antibiotic Ristocetin.</title>
        <authorList>
            <person name="Kwun M.J."/>
            <person name="Hong H.J."/>
        </authorList>
    </citation>
    <scope>NUCLEOTIDE SEQUENCE [LARGE SCALE GENOMIC DNA]</scope>
    <source>
        <strain evidence="7 8">NRRL 2430</strain>
    </source>
</reference>
<evidence type="ECO:0000313" key="8">
    <source>
        <dbReference type="Proteomes" id="UP000256220"/>
    </source>
</evidence>
<dbReference type="InterPro" id="IPR015942">
    <property type="entry name" value="Asp/Glu/hydantoin_racemase"/>
</dbReference>
<dbReference type="GO" id="GO:0036348">
    <property type="term" value="F:hydantoin racemase activity"/>
    <property type="evidence" value="ECO:0007669"/>
    <property type="project" value="UniProtKB-EC"/>
</dbReference>
<dbReference type="AlphaFoldDB" id="A0A2P2FHE1"/>
<keyword evidence="8" id="KW-1185">Reference proteome</keyword>
<comment type="catalytic activity">
    <reaction evidence="2">
        <text>a D-5-monosubstituted hydantoin = a L-5-monosubstituted hydantoin</text>
        <dbReference type="Rhea" id="RHEA:46624"/>
        <dbReference type="ChEBI" id="CHEBI:86339"/>
        <dbReference type="ChEBI" id="CHEBI:86340"/>
        <dbReference type="EC" id="5.1.99.5"/>
    </reaction>
</comment>
<name>A0A2P2FHE1_AMYLU</name>
<dbReference type="Gene3D" id="3.40.50.12500">
    <property type="match status" value="1"/>
</dbReference>
<protein>
    <recommendedName>
        <fullName evidence="4">Hydantoin racemase</fullName>
        <ecNumber evidence="3">5.1.99.5</ecNumber>
    </recommendedName>
</protein>
<dbReference type="InterPro" id="IPR053714">
    <property type="entry name" value="Iso_Racemase_Enz_sf"/>
</dbReference>
<proteinExistence type="inferred from homology"/>
<evidence type="ECO:0000256" key="3">
    <source>
        <dbReference type="ARBA" id="ARBA00066406"/>
    </source>
</evidence>
<comment type="catalytic activity">
    <reaction evidence="5">
        <text>D-5-benzylhydantoin = L-5-benzylhydantoin</text>
        <dbReference type="Rhea" id="RHEA:83991"/>
        <dbReference type="ChEBI" id="CHEBI:176864"/>
        <dbReference type="ChEBI" id="CHEBI:233540"/>
    </reaction>
</comment>
<dbReference type="GO" id="GO:0047661">
    <property type="term" value="F:amino-acid racemase activity"/>
    <property type="evidence" value="ECO:0007669"/>
    <property type="project" value="InterPro"/>
</dbReference>
<dbReference type="PANTHER" id="PTHR28047:SF5">
    <property type="entry name" value="PROTEIN DCG1"/>
    <property type="match status" value="1"/>
</dbReference>
<dbReference type="EC" id="5.1.99.5" evidence="3"/>
<dbReference type="EMBL" id="JFBM01000048">
    <property type="protein sequence ID" value="KFU76150.1"/>
    <property type="molecule type" value="Genomic_DNA"/>
</dbReference>
<evidence type="ECO:0000313" key="7">
    <source>
        <dbReference type="EMBL" id="KFU76150.1"/>
    </source>
</evidence>
<comment type="similarity">
    <text evidence="1">Belongs to the HyuE racemase family.</text>
</comment>
<dbReference type="RefSeq" id="WP_091599517.1">
    <property type="nucleotide sequence ID" value="NZ_JFBM01000048.1"/>
</dbReference>
<dbReference type="FunFam" id="3.40.50.12500:FF:000001">
    <property type="entry name" value="Putative hydantoin racemase"/>
    <property type="match status" value="1"/>
</dbReference>
<feature type="region of interest" description="Disordered" evidence="6">
    <location>
        <begin position="226"/>
        <end position="247"/>
    </location>
</feature>
<accession>A0A2P2FHE1</accession>
<evidence type="ECO:0000256" key="4">
    <source>
        <dbReference type="ARBA" id="ARBA00067972"/>
    </source>
</evidence>
<evidence type="ECO:0000256" key="5">
    <source>
        <dbReference type="ARBA" id="ARBA00093199"/>
    </source>
</evidence>
<dbReference type="InterPro" id="IPR052186">
    <property type="entry name" value="Hydantoin_racemase-like"/>
</dbReference>
<gene>
    <name evidence="7" type="ORF">BB31_37470</name>
</gene>